<keyword evidence="1" id="KW-0812">Transmembrane</keyword>
<feature type="domain" description="DUF5652" evidence="2">
    <location>
        <begin position="21"/>
        <end position="77"/>
    </location>
</feature>
<feature type="transmembrane region" description="Helical" evidence="1">
    <location>
        <begin position="21"/>
        <end position="43"/>
    </location>
</feature>
<keyword evidence="1" id="KW-0472">Membrane</keyword>
<dbReference type="EMBL" id="JAROCB010000002">
    <property type="protein sequence ID" value="MDN4596815.1"/>
    <property type="molecule type" value="Genomic_DNA"/>
</dbReference>
<protein>
    <submittedName>
        <fullName evidence="3">DUF5652 family protein</fullName>
    </submittedName>
</protein>
<evidence type="ECO:0000313" key="3">
    <source>
        <dbReference type="EMBL" id="MDN4596815.1"/>
    </source>
</evidence>
<reference evidence="3" key="1">
    <citation type="submission" date="2023-03" db="EMBL/GenBank/DDBJ databases">
        <title>MT1 and MT2 Draft Genomes of Novel Species.</title>
        <authorList>
            <person name="Venkateswaran K."/>
        </authorList>
    </citation>
    <scope>NUCLEOTIDE SEQUENCE</scope>
    <source>
        <strain evidence="3">F6_8S_P_1A</strain>
    </source>
</reference>
<evidence type="ECO:0000256" key="1">
    <source>
        <dbReference type="SAM" id="Phobius"/>
    </source>
</evidence>
<proteinExistence type="predicted"/>
<dbReference type="Proteomes" id="UP001174210">
    <property type="component" value="Unassembled WGS sequence"/>
</dbReference>
<gene>
    <name evidence="3" type="ORF">P5G59_06670</name>
</gene>
<evidence type="ECO:0000259" key="2">
    <source>
        <dbReference type="Pfam" id="PF18893"/>
    </source>
</evidence>
<sequence>MKAKTQSMGAMSFPELPPGGKVVIGAVVVWSLAWKGASLWRAARNGSKPWFVTLLLSNTLGVLDAIYLFAVDRPHRSEHRVEEAILAATGEPEQLAHSDET</sequence>
<dbReference type="Pfam" id="PF18893">
    <property type="entry name" value="DUF5652"/>
    <property type="match status" value="1"/>
</dbReference>
<accession>A0ABT8IVJ2</accession>
<keyword evidence="1" id="KW-1133">Transmembrane helix</keyword>
<dbReference type="RefSeq" id="WP_301217195.1">
    <property type="nucleotide sequence ID" value="NZ_JAROCB010000002.1"/>
</dbReference>
<dbReference type="InterPro" id="IPR043712">
    <property type="entry name" value="DUF5652"/>
</dbReference>
<name>A0ABT8IVJ2_9MICO</name>
<feature type="transmembrane region" description="Helical" evidence="1">
    <location>
        <begin position="49"/>
        <end position="70"/>
    </location>
</feature>
<evidence type="ECO:0000313" key="4">
    <source>
        <dbReference type="Proteomes" id="UP001174210"/>
    </source>
</evidence>
<comment type="caution">
    <text evidence="3">The sequence shown here is derived from an EMBL/GenBank/DDBJ whole genome shotgun (WGS) entry which is preliminary data.</text>
</comment>
<keyword evidence="4" id="KW-1185">Reference proteome</keyword>
<organism evidence="3 4">
    <name type="scientific">Leifsonia virtsii</name>
    <dbReference type="NCBI Taxonomy" id="3035915"/>
    <lineage>
        <taxon>Bacteria</taxon>
        <taxon>Bacillati</taxon>
        <taxon>Actinomycetota</taxon>
        <taxon>Actinomycetes</taxon>
        <taxon>Micrococcales</taxon>
        <taxon>Microbacteriaceae</taxon>
        <taxon>Leifsonia</taxon>
    </lineage>
</organism>